<evidence type="ECO:0000256" key="4">
    <source>
        <dbReference type="ARBA" id="ARBA00022827"/>
    </source>
</evidence>
<dbReference type="GO" id="GO:0033539">
    <property type="term" value="P:fatty acid beta-oxidation using acyl-CoA dehydrogenase"/>
    <property type="evidence" value="ECO:0007669"/>
    <property type="project" value="TreeGrafter"/>
</dbReference>
<dbReference type="GO" id="GO:0005737">
    <property type="term" value="C:cytoplasm"/>
    <property type="evidence" value="ECO:0007669"/>
    <property type="project" value="TreeGrafter"/>
</dbReference>
<evidence type="ECO:0000256" key="1">
    <source>
        <dbReference type="ARBA" id="ARBA00001974"/>
    </source>
</evidence>
<evidence type="ECO:0000256" key="5">
    <source>
        <dbReference type="ARBA" id="ARBA00023002"/>
    </source>
</evidence>
<evidence type="ECO:0000256" key="2">
    <source>
        <dbReference type="ARBA" id="ARBA00009347"/>
    </source>
</evidence>
<dbReference type="PANTHER" id="PTHR48083:SF13">
    <property type="entry name" value="ACYL-COA DEHYDROGENASE FAMILY MEMBER 11"/>
    <property type="match status" value="1"/>
</dbReference>
<evidence type="ECO:0000256" key="6">
    <source>
        <dbReference type="RuleBase" id="RU362125"/>
    </source>
</evidence>
<dbReference type="Gene3D" id="1.10.540.10">
    <property type="entry name" value="Acyl-CoA dehydrogenase/oxidase, N-terminal domain"/>
    <property type="match status" value="1"/>
</dbReference>
<gene>
    <name evidence="9" type="ORF">TDUB1175_LOCUS11600</name>
</gene>
<evidence type="ECO:0000259" key="8">
    <source>
        <dbReference type="Pfam" id="PF02770"/>
    </source>
</evidence>
<dbReference type="InterPro" id="IPR037069">
    <property type="entry name" value="AcylCoA_DH/ox_N_sf"/>
</dbReference>
<dbReference type="Gene3D" id="1.20.140.10">
    <property type="entry name" value="Butyryl-CoA Dehydrogenase, subunit A, domain 3"/>
    <property type="match status" value="1"/>
</dbReference>
<organism evidence="9">
    <name type="scientific">Pseudictyota dubia</name>
    <dbReference type="NCBI Taxonomy" id="2749911"/>
    <lineage>
        <taxon>Eukaryota</taxon>
        <taxon>Sar</taxon>
        <taxon>Stramenopiles</taxon>
        <taxon>Ochrophyta</taxon>
        <taxon>Bacillariophyta</taxon>
        <taxon>Mediophyceae</taxon>
        <taxon>Biddulphiophycidae</taxon>
        <taxon>Eupodiscales</taxon>
        <taxon>Odontellaceae</taxon>
        <taxon>Pseudictyota</taxon>
    </lineage>
</organism>
<dbReference type="Pfam" id="PF02770">
    <property type="entry name" value="Acyl-CoA_dh_M"/>
    <property type="match status" value="1"/>
</dbReference>
<dbReference type="InterPro" id="IPR050741">
    <property type="entry name" value="Acyl-CoA_dehydrogenase"/>
</dbReference>
<dbReference type="PANTHER" id="PTHR48083">
    <property type="entry name" value="MEDIUM-CHAIN SPECIFIC ACYL-COA DEHYDROGENASE, MITOCHONDRIAL-RELATED"/>
    <property type="match status" value="1"/>
</dbReference>
<dbReference type="SUPFAM" id="SSF47203">
    <property type="entry name" value="Acyl-CoA dehydrogenase C-terminal domain-like"/>
    <property type="match status" value="1"/>
</dbReference>
<dbReference type="Gene3D" id="2.40.110.10">
    <property type="entry name" value="Butyryl-CoA Dehydrogenase, subunit A, domain 2"/>
    <property type="match status" value="1"/>
</dbReference>
<sequence>MSLLNLSSEASNLQTKLQKFVVEQCVPAEAEFDEHISKLSGEDRWSEGAVPPVMNRLKEEAKRLGLWNIFLPHPLPPHLPRGLSPSIHLSNRQYGILCETMGKSFLAPEACNCSAPDTGNMEVLLKFGSESQQRQWLAPLLDGAIRSTFLMTEPEVASSDATNIRTRLTKVIANGGQVAYVLNGKKWWSTGAMDPRCKFALVLARMDYSHPSCARDRVMHSEKQKKSRKHSNHTIVLVPIDSPGVRLVRPLTVFGYDDAPHGHAEVHLEDVQLNASSLILGEGRGFEIAQARLGPGRIHHCMRAVGQAARCFEHMMERTLERETFGKPLWKHGMTQEMIADSAADLEAARLLTLSCAADIDEKGAKGARGKIAMIKFAVPELTHRVVDRAVQVFGGAGVSGDFPLARLLSGLRTLRIADGPDAVHKRTLALLEVKKALECIKKDRRSRL</sequence>
<keyword evidence="3 6" id="KW-0285">Flavoprotein</keyword>
<keyword evidence="5 6" id="KW-0560">Oxidoreductase</keyword>
<reference evidence="9" key="1">
    <citation type="submission" date="2021-01" db="EMBL/GenBank/DDBJ databases">
        <authorList>
            <person name="Corre E."/>
            <person name="Pelletier E."/>
            <person name="Niang G."/>
            <person name="Scheremetjew M."/>
            <person name="Finn R."/>
            <person name="Kale V."/>
            <person name="Holt S."/>
            <person name="Cochrane G."/>
            <person name="Meng A."/>
            <person name="Brown T."/>
            <person name="Cohen L."/>
        </authorList>
    </citation>
    <scope>NUCLEOTIDE SEQUENCE</scope>
    <source>
        <strain evidence="9">CCMP147</strain>
    </source>
</reference>
<dbReference type="AlphaFoldDB" id="A0A7R9W2S2"/>
<dbReference type="InterPro" id="IPR006091">
    <property type="entry name" value="Acyl-CoA_Oxase/DH_mid-dom"/>
</dbReference>
<protein>
    <recommendedName>
        <fullName evidence="10">Acyl-CoA dehydrogenase</fullName>
    </recommendedName>
</protein>
<dbReference type="SUPFAM" id="SSF56645">
    <property type="entry name" value="Acyl-CoA dehydrogenase NM domain-like"/>
    <property type="match status" value="1"/>
</dbReference>
<comment type="cofactor">
    <cofactor evidence="1 6">
        <name>FAD</name>
        <dbReference type="ChEBI" id="CHEBI:57692"/>
    </cofactor>
</comment>
<comment type="similarity">
    <text evidence="2 6">Belongs to the acyl-CoA dehydrogenase family.</text>
</comment>
<dbReference type="Pfam" id="PF00441">
    <property type="entry name" value="Acyl-CoA_dh_1"/>
    <property type="match status" value="1"/>
</dbReference>
<dbReference type="InterPro" id="IPR009075">
    <property type="entry name" value="AcylCo_DH/oxidase_C"/>
</dbReference>
<evidence type="ECO:0000256" key="3">
    <source>
        <dbReference type="ARBA" id="ARBA00022630"/>
    </source>
</evidence>
<dbReference type="EMBL" id="HBED01023343">
    <property type="protein sequence ID" value="CAD8312811.1"/>
    <property type="molecule type" value="Transcribed_RNA"/>
</dbReference>
<dbReference type="GO" id="GO:0050660">
    <property type="term" value="F:flavin adenine dinucleotide binding"/>
    <property type="evidence" value="ECO:0007669"/>
    <property type="project" value="InterPro"/>
</dbReference>
<proteinExistence type="inferred from homology"/>
<dbReference type="InterPro" id="IPR036250">
    <property type="entry name" value="AcylCo_DH-like_C"/>
</dbReference>
<feature type="domain" description="Acyl-CoA dehydrogenase/oxidase C-terminal" evidence="7">
    <location>
        <begin position="283"/>
        <end position="430"/>
    </location>
</feature>
<dbReference type="GO" id="GO:0003995">
    <property type="term" value="F:acyl-CoA dehydrogenase activity"/>
    <property type="evidence" value="ECO:0007669"/>
    <property type="project" value="TreeGrafter"/>
</dbReference>
<evidence type="ECO:0008006" key="10">
    <source>
        <dbReference type="Google" id="ProtNLM"/>
    </source>
</evidence>
<evidence type="ECO:0000259" key="7">
    <source>
        <dbReference type="Pfam" id="PF00441"/>
    </source>
</evidence>
<accession>A0A7R9W2S2</accession>
<name>A0A7R9W2S2_9STRA</name>
<evidence type="ECO:0000313" key="9">
    <source>
        <dbReference type="EMBL" id="CAD8312811.1"/>
    </source>
</evidence>
<feature type="domain" description="Acyl-CoA oxidase/dehydrogenase middle" evidence="8">
    <location>
        <begin position="149"/>
        <end position="271"/>
    </location>
</feature>
<dbReference type="InterPro" id="IPR009100">
    <property type="entry name" value="AcylCoA_DH/oxidase_NM_dom_sf"/>
</dbReference>
<dbReference type="InterPro" id="IPR046373">
    <property type="entry name" value="Acyl-CoA_Oxase/DH_mid-dom_sf"/>
</dbReference>
<keyword evidence="4 6" id="KW-0274">FAD</keyword>